<evidence type="ECO:0000313" key="3">
    <source>
        <dbReference type="EMBL" id="VDO39409.1"/>
    </source>
</evidence>
<dbReference type="Pfam" id="PF22954">
    <property type="entry name" value="DUF7027"/>
    <property type="match status" value="1"/>
</dbReference>
<sequence length="265" mass="30628">MDFDPDHPRWHFCCCHLRHALMILAGSETVVSLVVLLLSIIYVAVSNVKEVYNNIPWFVAILILFSIAYGQSSACLFFGVYKYKEYLMYPALTVRAVVFIFSYAIAFSILFQSSRVMDEVNWDNSEELNFQAGTNFIKLLLLIIFILFPISLFIFYTTNLIALCIHYVKTYEELRRMHSMNIPLQIDIAIHQLRTAVFNANIRKPKSEKPDRYNMSIFLSDKTYNCHTVNELNRAVNCISLSSITNRADQGSIDDCELHQKSTNF</sequence>
<keyword evidence="1" id="KW-0812">Transmembrane</keyword>
<keyword evidence="4" id="KW-1185">Reference proteome</keyword>
<feature type="transmembrane region" description="Helical" evidence="1">
    <location>
        <begin position="92"/>
        <end position="111"/>
    </location>
</feature>
<feature type="transmembrane region" description="Helical" evidence="1">
    <location>
        <begin position="57"/>
        <end position="80"/>
    </location>
</feature>
<keyword evidence="1" id="KW-0472">Membrane</keyword>
<reference evidence="5" key="1">
    <citation type="submission" date="2016-06" db="UniProtKB">
        <authorList>
            <consortium name="WormBaseParasite"/>
        </authorList>
    </citation>
    <scope>IDENTIFICATION</scope>
</reference>
<reference evidence="3 4" key="2">
    <citation type="submission" date="2018-11" db="EMBL/GenBank/DDBJ databases">
        <authorList>
            <consortium name="Pathogen Informatics"/>
        </authorList>
    </citation>
    <scope>NUCLEOTIDE SEQUENCE [LARGE SCALE GENOMIC DNA]</scope>
</reference>
<dbReference type="EMBL" id="UZAJ01003147">
    <property type="protein sequence ID" value="VDO39409.1"/>
    <property type="molecule type" value="Genomic_DNA"/>
</dbReference>
<name>A0A183H9T6_9BILA</name>
<accession>A0A183H9T6</accession>
<evidence type="ECO:0000313" key="4">
    <source>
        <dbReference type="Proteomes" id="UP000267606"/>
    </source>
</evidence>
<dbReference type="Proteomes" id="UP000267606">
    <property type="component" value="Unassembled WGS sequence"/>
</dbReference>
<organism evidence="5">
    <name type="scientific">Onchocerca flexuosa</name>
    <dbReference type="NCBI Taxonomy" id="387005"/>
    <lineage>
        <taxon>Eukaryota</taxon>
        <taxon>Metazoa</taxon>
        <taxon>Ecdysozoa</taxon>
        <taxon>Nematoda</taxon>
        <taxon>Chromadorea</taxon>
        <taxon>Rhabditida</taxon>
        <taxon>Spirurina</taxon>
        <taxon>Spiruromorpha</taxon>
        <taxon>Filarioidea</taxon>
        <taxon>Onchocercidae</taxon>
        <taxon>Onchocerca</taxon>
    </lineage>
</organism>
<keyword evidence="1" id="KW-1133">Transmembrane helix</keyword>
<dbReference type="AlphaFoldDB" id="A0A183H9T6"/>
<proteinExistence type="predicted"/>
<evidence type="ECO:0000259" key="2">
    <source>
        <dbReference type="Pfam" id="PF22954"/>
    </source>
</evidence>
<protein>
    <submittedName>
        <fullName evidence="5">Transmembrane protein</fullName>
    </submittedName>
</protein>
<dbReference type="WBParaSite" id="OFLC_0000424701-mRNA-1">
    <property type="protein sequence ID" value="OFLC_0000424701-mRNA-1"/>
    <property type="gene ID" value="OFLC_0000424701"/>
</dbReference>
<dbReference type="InterPro" id="IPR054291">
    <property type="entry name" value="DUF7027"/>
</dbReference>
<evidence type="ECO:0000256" key="1">
    <source>
        <dbReference type="SAM" id="Phobius"/>
    </source>
</evidence>
<feature type="domain" description="DUF7027" evidence="2">
    <location>
        <begin position="20"/>
        <end position="117"/>
    </location>
</feature>
<feature type="transmembrane region" description="Helical" evidence="1">
    <location>
        <begin position="139"/>
        <end position="168"/>
    </location>
</feature>
<feature type="transmembrane region" description="Helical" evidence="1">
    <location>
        <begin position="21"/>
        <end position="45"/>
    </location>
</feature>
<gene>
    <name evidence="3" type="ORF">OFLC_LOCUS4248</name>
</gene>
<evidence type="ECO:0000313" key="5">
    <source>
        <dbReference type="WBParaSite" id="OFLC_0000424701-mRNA-1"/>
    </source>
</evidence>